<proteinExistence type="predicted"/>
<accession>A0ABN1I543</accession>
<dbReference type="RefSeq" id="WP_343804429.1">
    <property type="nucleotide sequence ID" value="NZ_BAAAET010000002.1"/>
</dbReference>
<dbReference type="Proteomes" id="UP001499915">
    <property type="component" value="Unassembled WGS sequence"/>
</dbReference>
<protein>
    <recommendedName>
        <fullName evidence="3">DUF4145 domain-containing protein</fullName>
    </recommendedName>
</protein>
<reference evidence="1 2" key="1">
    <citation type="journal article" date="2019" name="Int. J. Syst. Evol. Microbiol.">
        <title>The Global Catalogue of Microorganisms (GCM) 10K type strain sequencing project: providing services to taxonomists for standard genome sequencing and annotation.</title>
        <authorList>
            <consortium name="The Broad Institute Genomics Platform"/>
            <consortium name="The Broad Institute Genome Sequencing Center for Infectious Disease"/>
            <person name="Wu L."/>
            <person name="Ma J."/>
        </authorList>
    </citation>
    <scope>NUCLEOTIDE SEQUENCE [LARGE SCALE GENOMIC DNA]</scope>
    <source>
        <strain evidence="1 2">JCM 15134</strain>
    </source>
</reference>
<evidence type="ECO:0000313" key="2">
    <source>
        <dbReference type="Proteomes" id="UP001499915"/>
    </source>
</evidence>
<name>A0ABN1I543_9GAMM</name>
<dbReference type="EMBL" id="BAAAET010000002">
    <property type="protein sequence ID" value="GAA0689237.1"/>
    <property type="molecule type" value="Genomic_DNA"/>
</dbReference>
<evidence type="ECO:0008006" key="3">
    <source>
        <dbReference type="Google" id="ProtNLM"/>
    </source>
</evidence>
<gene>
    <name evidence="1" type="ORF">GCM10009104_14540</name>
</gene>
<sequence length="75" mass="8433">MVQKPLDIVRVIGNDSVHPGKIYLDDNKEAALSLFTLVNLICEQMITLPKHIDDLYSSLPAGKLEGIEKRDKNQE</sequence>
<organism evidence="1 2">
    <name type="scientific">Marinobacterium maritimum</name>
    <dbReference type="NCBI Taxonomy" id="500162"/>
    <lineage>
        <taxon>Bacteria</taxon>
        <taxon>Pseudomonadati</taxon>
        <taxon>Pseudomonadota</taxon>
        <taxon>Gammaproteobacteria</taxon>
        <taxon>Oceanospirillales</taxon>
        <taxon>Oceanospirillaceae</taxon>
        <taxon>Marinobacterium</taxon>
    </lineage>
</organism>
<comment type="caution">
    <text evidence="1">The sequence shown here is derived from an EMBL/GenBank/DDBJ whole genome shotgun (WGS) entry which is preliminary data.</text>
</comment>
<evidence type="ECO:0000313" key="1">
    <source>
        <dbReference type="EMBL" id="GAA0689237.1"/>
    </source>
</evidence>
<keyword evidence="2" id="KW-1185">Reference proteome</keyword>